<dbReference type="RefSeq" id="XP_018390604.1">
    <property type="nucleotide sequence ID" value="XM_018531163.1"/>
</dbReference>
<protein>
    <submittedName>
        <fullName evidence="1">Uncharacterized protein</fullName>
    </submittedName>
</protein>
<dbReference type="KEGG" id="aalt:CC77DRAFT_305388"/>
<dbReference type="GeneID" id="29116757"/>
<keyword evidence="2" id="KW-1185">Reference proteome</keyword>
<gene>
    <name evidence="1" type="ORF">CC77DRAFT_305388</name>
</gene>
<proteinExistence type="predicted"/>
<reference evidence="1 2" key="1">
    <citation type="submission" date="2016-05" db="EMBL/GenBank/DDBJ databases">
        <title>Comparative analysis of secretome profiles of manganese(II)-oxidizing ascomycete fungi.</title>
        <authorList>
            <consortium name="DOE Joint Genome Institute"/>
            <person name="Zeiner C.A."/>
            <person name="Purvine S.O."/>
            <person name="Zink E.M."/>
            <person name="Wu S."/>
            <person name="Pasa-Tolic L."/>
            <person name="Chaput D.L."/>
            <person name="Haridas S."/>
            <person name="Grigoriev I.V."/>
            <person name="Santelli C.M."/>
            <person name="Hansel C.M."/>
        </authorList>
    </citation>
    <scope>NUCLEOTIDE SEQUENCE [LARGE SCALE GENOMIC DNA]</scope>
    <source>
        <strain evidence="1 2">SRC1lrK2f</strain>
    </source>
</reference>
<dbReference type="AlphaFoldDB" id="A0A177DZP4"/>
<accession>A0A177DZP4</accession>
<dbReference type="EMBL" id="KV441470">
    <property type="protein sequence ID" value="OAG25183.1"/>
    <property type="molecule type" value="Genomic_DNA"/>
</dbReference>
<sequence>MTIKAQTPSFDAIIARRGCVGFQAVHSIGARSHVPLADVVAVCPWVASREARLNFVSRKLNVVHPTRIAVNKDSTTCQIHLDRSRFRCLSAYIIVSPLQAHLFIHHPSYRGSRLAPTTDYQIHPNPEPISPIPSKMNYAPVEANTEEFTTEHNEPKDCCTRCIQRLDCTLAGPWCIEAIIACFASMGDCLGDCCSSCGDCCGDCCTECIKVCTP</sequence>
<evidence type="ECO:0000313" key="1">
    <source>
        <dbReference type="EMBL" id="OAG25183.1"/>
    </source>
</evidence>
<dbReference type="Proteomes" id="UP000077248">
    <property type="component" value="Unassembled WGS sequence"/>
</dbReference>
<organism evidence="1 2">
    <name type="scientific">Alternaria alternata</name>
    <name type="common">Alternaria rot fungus</name>
    <name type="synonym">Torula alternata</name>
    <dbReference type="NCBI Taxonomy" id="5599"/>
    <lineage>
        <taxon>Eukaryota</taxon>
        <taxon>Fungi</taxon>
        <taxon>Dikarya</taxon>
        <taxon>Ascomycota</taxon>
        <taxon>Pezizomycotina</taxon>
        <taxon>Dothideomycetes</taxon>
        <taxon>Pleosporomycetidae</taxon>
        <taxon>Pleosporales</taxon>
        <taxon>Pleosporineae</taxon>
        <taxon>Pleosporaceae</taxon>
        <taxon>Alternaria</taxon>
        <taxon>Alternaria sect. Alternaria</taxon>
        <taxon>Alternaria alternata complex</taxon>
    </lineage>
</organism>
<evidence type="ECO:0000313" key="2">
    <source>
        <dbReference type="Proteomes" id="UP000077248"/>
    </source>
</evidence>
<name>A0A177DZP4_ALTAL</name>
<dbReference type="VEuPathDB" id="FungiDB:CC77DRAFT_305388"/>